<organism evidence="2 3">
    <name type="scientific">Penicillium canariense</name>
    <dbReference type="NCBI Taxonomy" id="189055"/>
    <lineage>
        <taxon>Eukaryota</taxon>
        <taxon>Fungi</taxon>
        <taxon>Dikarya</taxon>
        <taxon>Ascomycota</taxon>
        <taxon>Pezizomycotina</taxon>
        <taxon>Eurotiomycetes</taxon>
        <taxon>Eurotiomycetidae</taxon>
        <taxon>Eurotiales</taxon>
        <taxon>Aspergillaceae</taxon>
        <taxon>Penicillium</taxon>
    </lineage>
</organism>
<feature type="compositionally biased region" description="Polar residues" evidence="1">
    <location>
        <begin position="33"/>
        <end position="43"/>
    </location>
</feature>
<dbReference type="EMBL" id="JAPQKN010000007">
    <property type="protein sequence ID" value="KAJ5153028.1"/>
    <property type="molecule type" value="Genomic_DNA"/>
</dbReference>
<reference evidence="2" key="1">
    <citation type="submission" date="2022-11" db="EMBL/GenBank/DDBJ databases">
        <authorList>
            <person name="Petersen C."/>
        </authorList>
    </citation>
    <scope>NUCLEOTIDE SEQUENCE</scope>
    <source>
        <strain evidence="2">IBT 26290</strain>
    </source>
</reference>
<feature type="compositionally biased region" description="Polar residues" evidence="1">
    <location>
        <begin position="1"/>
        <end position="17"/>
    </location>
</feature>
<dbReference type="GeneID" id="81430806"/>
<feature type="compositionally biased region" description="Low complexity" evidence="1">
    <location>
        <begin position="140"/>
        <end position="157"/>
    </location>
</feature>
<gene>
    <name evidence="2" type="ORF">N7482_009506</name>
</gene>
<evidence type="ECO:0000256" key="1">
    <source>
        <dbReference type="SAM" id="MobiDB-lite"/>
    </source>
</evidence>
<sequence>MVSTSKAGLSPSENQTPPLKASPPTETRAHLTPSETNSMTALRSSDPILMPDASEFSTPSSETLPTSSGGFVRLPLLRMPPGKLKGSIPHGAEYAAELSDTGFYRQRAELAAHNQSELINVPLNQRRRKSPYIPRNAPYSWGSSPSSSGSSSSSPRSAVINNGRLPLVSRNNARRVVTRDGVVMGANLDRYSTVHDTDHGEKGKKNDKPQEHVMSFMTFGGTEFEMVQRGRSGQRHGSGRNGRETATALQSVPSTGVEEDCSSRMDDAPPAYDAGGVSPKQDEKSPIGK</sequence>
<feature type="compositionally biased region" description="Low complexity" evidence="1">
    <location>
        <begin position="54"/>
        <end position="68"/>
    </location>
</feature>
<dbReference type="RefSeq" id="XP_056539336.1">
    <property type="nucleotide sequence ID" value="XM_056691630.1"/>
</dbReference>
<feature type="region of interest" description="Disordered" evidence="1">
    <location>
        <begin position="1"/>
        <end position="73"/>
    </location>
</feature>
<protein>
    <submittedName>
        <fullName evidence="2">Uncharacterized protein</fullName>
    </submittedName>
</protein>
<evidence type="ECO:0000313" key="3">
    <source>
        <dbReference type="Proteomes" id="UP001149163"/>
    </source>
</evidence>
<feature type="compositionally biased region" description="Basic and acidic residues" evidence="1">
    <location>
        <begin position="280"/>
        <end position="289"/>
    </location>
</feature>
<feature type="region of interest" description="Disordered" evidence="1">
    <location>
        <begin position="228"/>
        <end position="289"/>
    </location>
</feature>
<dbReference type="AlphaFoldDB" id="A0A9W9HQ90"/>
<dbReference type="Proteomes" id="UP001149163">
    <property type="component" value="Unassembled WGS sequence"/>
</dbReference>
<keyword evidence="3" id="KW-1185">Reference proteome</keyword>
<proteinExistence type="predicted"/>
<comment type="caution">
    <text evidence="2">The sequence shown here is derived from an EMBL/GenBank/DDBJ whole genome shotgun (WGS) entry which is preliminary data.</text>
</comment>
<accession>A0A9W9HQ90</accession>
<evidence type="ECO:0000313" key="2">
    <source>
        <dbReference type="EMBL" id="KAJ5153028.1"/>
    </source>
</evidence>
<feature type="region of interest" description="Disordered" evidence="1">
    <location>
        <begin position="121"/>
        <end position="165"/>
    </location>
</feature>
<reference evidence="2" key="2">
    <citation type="journal article" date="2023" name="IMA Fungus">
        <title>Comparative genomic study of the Penicillium genus elucidates a diverse pangenome and 15 lateral gene transfer events.</title>
        <authorList>
            <person name="Petersen C."/>
            <person name="Sorensen T."/>
            <person name="Nielsen M.R."/>
            <person name="Sondergaard T.E."/>
            <person name="Sorensen J.L."/>
            <person name="Fitzpatrick D.A."/>
            <person name="Frisvad J.C."/>
            <person name="Nielsen K.L."/>
        </authorList>
    </citation>
    <scope>NUCLEOTIDE SEQUENCE</scope>
    <source>
        <strain evidence="2">IBT 26290</strain>
    </source>
</reference>
<dbReference type="OrthoDB" id="5431298at2759"/>
<name>A0A9W9HQ90_9EURO</name>